<evidence type="ECO:0000313" key="5">
    <source>
        <dbReference type="EMBL" id="RIH92826.1"/>
    </source>
</evidence>
<keyword evidence="3" id="KW-0173">Coenzyme A biosynthesis</keyword>
<dbReference type="RefSeq" id="WP_119356738.1">
    <property type="nucleotide sequence ID" value="NZ_BJXM01000001.1"/>
</dbReference>
<evidence type="ECO:0000313" key="6">
    <source>
        <dbReference type="Proteomes" id="UP000266178"/>
    </source>
</evidence>
<keyword evidence="3 5" id="KW-0808">Transferase</keyword>
<accession>A0A399FAV5</accession>
<evidence type="ECO:0000256" key="1">
    <source>
        <dbReference type="ARBA" id="ARBA00022741"/>
    </source>
</evidence>
<dbReference type="GO" id="GO:0005524">
    <property type="term" value="F:ATP binding"/>
    <property type="evidence" value="ECO:0007669"/>
    <property type="project" value="UniProtKB-UniRule"/>
</dbReference>
<evidence type="ECO:0000256" key="4">
    <source>
        <dbReference type="NCBIfam" id="TIGR00152"/>
    </source>
</evidence>
<dbReference type="Proteomes" id="UP000266178">
    <property type="component" value="Unassembled WGS sequence"/>
</dbReference>
<dbReference type="SUPFAM" id="SSF52540">
    <property type="entry name" value="P-loop containing nucleoside triphosphate hydrolases"/>
    <property type="match status" value="1"/>
</dbReference>
<dbReference type="GO" id="GO:0004140">
    <property type="term" value="F:dephospho-CoA kinase activity"/>
    <property type="evidence" value="ECO:0007669"/>
    <property type="project" value="UniProtKB-UniRule"/>
</dbReference>
<dbReference type="Pfam" id="PF01121">
    <property type="entry name" value="CoaE"/>
    <property type="match status" value="1"/>
</dbReference>
<dbReference type="HAMAP" id="MF_00376">
    <property type="entry name" value="Dephospho_CoA_kinase"/>
    <property type="match status" value="1"/>
</dbReference>
<dbReference type="PROSITE" id="PS51219">
    <property type="entry name" value="DPCK"/>
    <property type="match status" value="1"/>
</dbReference>
<sequence length="191" mass="20967">MRRIGLTGSIGSGKSTVAAMLRELGVVVLDADAYAREGTTVLQGEICVAFPEVCRTTGIDRAALSRRVFSDADARKRLEAILHPYVRRRMAEEGQKALQAGAPLVVEDIPLLFETGGEARFDGVLVVVAPEALRQQRVQARNGLSEAEFRARDAAQMPQAEKIARATWVLHNDGDLEQLRAQVRAWYKQVA</sequence>
<dbReference type="NCBIfam" id="TIGR00152">
    <property type="entry name" value="dephospho-CoA kinase"/>
    <property type="match status" value="1"/>
</dbReference>
<dbReference type="PANTHER" id="PTHR10695">
    <property type="entry name" value="DEPHOSPHO-COA KINASE-RELATED"/>
    <property type="match status" value="1"/>
</dbReference>
<comment type="function">
    <text evidence="3">Catalyzes the phosphorylation of the 3'-hydroxyl group of dephosphocoenzyme A to form coenzyme A.</text>
</comment>
<dbReference type="GO" id="GO:0005737">
    <property type="term" value="C:cytoplasm"/>
    <property type="evidence" value="ECO:0007669"/>
    <property type="project" value="UniProtKB-SubCell"/>
</dbReference>
<evidence type="ECO:0000256" key="3">
    <source>
        <dbReference type="HAMAP-Rule" id="MF_00376"/>
    </source>
</evidence>
<protein>
    <recommendedName>
        <fullName evidence="3 4">Dephospho-CoA kinase</fullName>
        <ecNumber evidence="3 4">2.7.1.24</ecNumber>
    </recommendedName>
    <alternativeName>
        <fullName evidence="3">Dephosphocoenzyme A kinase</fullName>
    </alternativeName>
</protein>
<dbReference type="EMBL" id="QWLB01000013">
    <property type="protein sequence ID" value="RIH92826.1"/>
    <property type="molecule type" value="Genomic_DNA"/>
</dbReference>
<evidence type="ECO:0000256" key="2">
    <source>
        <dbReference type="ARBA" id="ARBA00022840"/>
    </source>
</evidence>
<dbReference type="AlphaFoldDB" id="A0A399FAV5"/>
<dbReference type="InterPro" id="IPR001977">
    <property type="entry name" value="Depp_CoAkinase"/>
</dbReference>
<name>A0A399FAV5_9DEIN</name>
<dbReference type="EC" id="2.7.1.24" evidence="3 4"/>
<comment type="pathway">
    <text evidence="3">Cofactor biosynthesis; coenzyme A biosynthesis; CoA from (R)-pantothenate: step 5/5.</text>
</comment>
<comment type="similarity">
    <text evidence="3">Belongs to the CoaE family.</text>
</comment>
<feature type="binding site" evidence="3">
    <location>
        <begin position="11"/>
        <end position="16"/>
    </location>
    <ligand>
        <name>ATP</name>
        <dbReference type="ChEBI" id="CHEBI:30616"/>
    </ligand>
</feature>
<dbReference type="CDD" id="cd02022">
    <property type="entry name" value="DPCK"/>
    <property type="match status" value="1"/>
</dbReference>
<dbReference type="GO" id="GO:0015937">
    <property type="term" value="P:coenzyme A biosynthetic process"/>
    <property type="evidence" value="ECO:0007669"/>
    <property type="project" value="UniProtKB-UniRule"/>
</dbReference>
<comment type="catalytic activity">
    <reaction evidence="3">
        <text>3'-dephospho-CoA + ATP = ADP + CoA + H(+)</text>
        <dbReference type="Rhea" id="RHEA:18245"/>
        <dbReference type="ChEBI" id="CHEBI:15378"/>
        <dbReference type="ChEBI" id="CHEBI:30616"/>
        <dbReference type="ChEBI" id="CHEBI:57287"/>
        <dbReference type="ChEBI" id="CHEBI:57328"/>
        <dbReference type="ChEBI" id="CHEBI:456216"/>
        <dbReference type="EC" id="2.7.1.24"/>
    </reaction>
</comment>
<keyword evidence="3 5" id="KW-0418">Kinase</keyword>
<organism evidence="5 6">
    <name type="scientific">Meiothermus granaticius NBRC 107808</name>
    <dbReference type="NCBI Taxonomy" id="1227551"/>
    <lineage>
        <taxon>Bacteria</taxon>
        <taxon>Thermotogati</taxon>
        <taxon>Deinococcota</taxon>
        <taxon>Deinococci</taxon>
        <taxon>Thermales</taxon>
        <taxon>Thermaceae</taxon>
        <taxon>Meiothermus</taxon>
    </lineage>
</organism>
<keyword evidence="2 3" id="KW-0067">ATP-binding</keyword>
<dbReference type="OrthoDB" id="9812943at2"/>
<proteinExistence type="inferred from homology"/>
<reference evidence="5 6" key="1">
    <citation type="submission" date="2018-08" db="EMBL/GenBank/DDBJ databases">
        <title>Meiothermus granaticius genome AF-68 sequencing project.</title>
        <authorList>
            <person name="Da Costa M.S."/>
            <person name="Albuquerque L."/>
            <person name="Raposo P."/>
            <person name="Froufe H.J.C."/>
            <person name="Barroso C.S."/>
            <person name="Egas C."/>
        </authorList>
    </citation>
    <scope>NUCLEOTIDE SEQUENCE [LARGE SCALE GENOMIC DNA]</scope>
    <source>
        <strain evidence="5 6">AF-68</strain>
    </source>
</reference>
<keyword evidence="6" id="KW-1185">Reference proteome</keyword>
<keyword evidence="3" id="KW-0963">Cytoplasm</keyword>
<comment type="subcellular location">
    <subcellularLocation>
        <location evidence="3">Cytoplasm</location>
    </subcellularLocation>
</comment>
<keyword evidence="1 3" id="KW-0547">Nucleotide-binding</keyword>
<dbReference type="UniPathway" id="UPA00241">
    <property type="reaction ID" value="UER00356"/>
</dbReference>
<dbReference type="InterPro" id="IPR027417">
    <property type="entry name" value="P-loop_NTPase"/>
</dbReference>
<dbReference type="PANTHER" id="PTHR10695:SF46">
    <property type="entry name" value="BIFUNCTIONAL COENZYME A SYNTHASE-RELATED"/>
    <property type="match status" value="1"/>
</dbReference>
<dbReference type="Gene3D" id="3.40.50.300">
    <property type="entry name" value="P-loop containing nucleotide triphosphate hydrolases"/>
    <property type="match status" value="1"/>
</dbReference>
<gene>
    <name evidence="3 5" type="primary">coaE</name>
    <name evidence="5" type="ORF">Mgrana_01233</name>
</gene>
<comment type="caution">
    <text evidence="5">The sequence shown here is derived from an EMBL/GenBank/DDBJ whole genome shotgun (WGS) entry which is preliminary data.</text>
</comment>